<dbReference type="RefSeq" id="WP_034721825.1">
    <property type="nucleotide sequence ID" value="NZ_AWQS01000343.1"/>
</dbReference>
<sequence>MTTPSPAAIYMPVEGLDVAPGVRVLEEAGFAVVRLESPSLGPDVPRDAVALLAGYDPVTADLMDQLPELRVIATHSCGYDMVDVAAATARGIWVCNLPDGASGEVATHALALTLGCLRQLPAWQVRVRRDEWVEDLTLPLRRTSELSCGVVGLGRIGGRYARMATAVFGRTLGVDPYLPPGEWPAGVERSDHDTIFSTCDVVSLHVPLTDETVGIASAERIARMPLGSVLVNVSRGALIDENALLRALAEGRLAGAGLDVLIEEPPSPGHPLLHHERVIVTPHVGYLSAEALVDYALKPARNVVAWAREGRPVSPVNAVATRT</sequence>
<dbReference type="AlphaFoldDB" id="W9GGY6"/>
<dbReference type="PANTHER" id="PTHR43761:SF1">
    <property type="entry name" value="D-ISOMER SPECIFIC 2-HYDROXYACID DEHYDROGENASE CATALYTIC DOMAIN-CONTAINING PROTEIN-RELATED"/>
    <property type="match status" value="1"/>
</dbReference>
<dbReference type="EMBL" id="AWQS01000343">
    <property type="protein sequence ID" value="EWT04068.1"/>
    <property type="molecule type" value="Genomic_DNA"/>
</dbReference>
<evidence type="ECO:0000259" key="5">
    <source>
        <dbReference type="Pfam" id="PF00389"/>
    </source>
</evidence>
<dbReference type="PATRIC" id="fig|584657.3.peg.4049"/>
<dbReference type="Proteomes" id="UP000019494">
    <property type="component" value="Unassembled WGS sequence"/>
</dbReference>
<dbReference type="Pfam" id="PF00389">
    <property type="entry name" value="2-Hacid_dh"/>
    <property type="match status" value="1"/>
</dbReference>
<evidence type="ECO:0000256" key="4">
    <source>
        <dbReference type="RuleBase" id="RU003719"/>
    </source>
</evidence>
<dbReference type="Pfam" id="PF02826">
    <property type="entry name" value="2-Hacid_dh_C"/>
    <property type="match status" value="1"/>
</dbReference>
<feature type="domain" description="D-isomer specific 2-hydroxyacid dehydrogenase catalytic" evidence="5">
    <location>
        <begin position="49"/>
        <end position="317"/>
    </location>
</feature>
<dbReference type="InterPro" id="IPR006140">
    <property type="entry name" value="D-isomer_DH_NAD-bd"/>
</dbReference>
<feature type="domain" description="D-isomer specific 2-hydroxyacid dehydrogenase NAD-binding" evidence="6">
    <location>
        <begin position="110"/>
        <end position="285"/>
    </location>
</feature>
<dbReference type="SUPFAM" id="SSF51735">
    <property type="entry name" value="NAD(P)-binding Rossmann-fold domains"/>
    <property type="match status" value="1"/>
</dbReference>
<dbReference type="PROSITE" id="PS00671">
    <property type="entry name" value="D_2_HYDROXYACID_DH_3"/>
    <property type="match status" value="1"/>
</dbReference>
<dbReference type="PROSITE" id="PS00670">
    <property type="entry name" value="D_2_HYDROXYACID_DH_2"/>
    <property type="match status" value="1"/>
</dbReference>
<dbReference type="GO" id="GO:0003714">
    <property type="term" value="F:transcription corepressor activity"/>
    <property type="evidence" value="ECO:0007669"/>
    <property type="project" value="InterPro"/>
</dbReference>
<comment type="caution">
    <text evidence="7">The sequence shown here is derived from an EMBL/GenBank/DDBJ whole genome shotgun (WGS) entry which is preliminary data.</text>
</comment>
<dbReference type="CDD" id="cd05299">
    <property type="entry name" value="CtBP_dh"/>
    <property type="match status" value="1"/>
</dbReference>
<evidence type="ECO:0000313" key="8">
    <source>
        <dbReference type="Proteomes" id="UP000019494"/>
    </source>
</evidence>
<dbReference type="Gene3D" id="3.40.50.720">
    <property type="entry name" value="NAD(P)-binding Rossmann-like Domain"/>
    <property type="match status" value="2"/>
</dbReference>
<keyword evidence="8" id="KW-1185">Reference proteome</keyword>
<dbReference type="SUPFAM" id="SSF52283">
    <property type="entry name" value="Formate/glycerate dehydrogenase catalytic domain-like"/>
    <property type="match status" value="1"/>
</dbReference>
<organism evidence="7 8">
    <name type="scientific">Intrasporangium chromatireducens Q5-1</name>
    <dbReference type="NCBI Taxonomy" id="584657"/>
    <lineage>
        <taxon>Bacteria</taxon>
        <taxon>Bacillati</taxon>
        <taxon>Actinomycetota</taxon>
        <taxon>Actinomycetes</taxon>
        <taxon>Micrococcales</taxon>
        <taxon>Intrasporangiaceae</taxon>
        <taxon>Intrasporangium</taxon>
    </lineage>
</organism>
<dbReference type="PANTHER" id="PTHR43761">
    <property type="entry name" value="D-ISOMER SPECIFIC 2-HYDROXYACID DEHYDROGENASE FAMILY PROTEIN (AFU_ORTHOLOGUE AFUA_1G13630)"/>
    <property type="match status" value="1"/>
</dbReference>
<dbReference type="InterPro" id="IPR050418">
    <property type="entry name" value="D-iso_2-hydroxyacid_DH_PdxB"/>
</dbReference>
<dbReference type="GO" id="GO:0016616">
    <property type="term" value="F:oxidoreductase activity, acting on the CH-OH group of donors, NAD or NADP as acceptor"/>
    <property type="evidence" value="ECO:0007669"/>
    <property type="project" value="InterPro"/>
</dbReference>
<evidence type="ECO:0000256" key="1">
    <source>
        <dbReference type="ARBA" id="ARBA00005854"/>
    </source>
</evidence>
<dbReference type="InterPro" id="IPR036291">
    <property type="entry name" value="NAD(P)-bd_dom_sf"/>
</dbReference>
<keyword evidence="3" id="KW-0520">NAD</keyword>
<proteinExistence type="inferred from homology"/>
<dbReference type="InterPro" id="IPR006139">
    <property type="entry name" value="D-isomer_2_OHA_DH_cat_dom"/>
</dbReference>
<evidence type="ECO:0000313" key="7">
    <source>
        <dbReference type="EMBL" id="EWT04068.1"/>
    </source>
</evidence>
<gene>
    <name evidence="7" type="ORF">N864_09020</name>
</gene>
<name>W9GGY6_9MICO</name>
<dbReference type="InterPro" id="IPR043322">
    <property type="entry name" value="CtBP"/>
</dbReference>
<keyword evidence="2 4" id="KW-0560">Oxidoreductase</keyword>
<dbReference type="InterPro" id="IPR029753">
    <property type="entry name" value="D-isomer_DH_CS"/>
</dbReference>
<reference evidence="8" key="1">
    <citation type="submission" date="2013-08" db="EMBL/GenBank/DDBJ databases">
        <title>Intrasporangium oryzae NRRL B-24470.</title>
        <authorList>
            <person name="Liu H."/>
            <person name="Wang G."/>
        </authorList>
    </citation>
    <scope>NUCLEOTIDE SEQUENCE [LARGE SCALE GENOMIC DNA]</scope>
    <source>
        <strain evidence="8">Q5-1</strain>
    </source>
</reference>
<dbReference type="GO" id="GO:0051287">
    <property type="term" value="F:NAD binding"/>
    <property type="evidence" value="ECO:0007669"/>
    <property type="project" value="InterPro"/>
</dbReference>
<protein>
    <submittedName>
        <fullName evidence="7">Dehydrogenase</fullName>
    </submittedName>
</protein>
<accession>W9GGY6</accession>
<evidence type="ECO:0000256" key="3">
    <source>
        <dbReference type="ARBA" id="ARBA00023027"/>
    </source>
</evidence>
<evidence type="ECO:0000256" key="2">
    <source>
        <dbReference type="ARBA" id="ARBA00023002"/>
    </source>
</evidence>
<comment type="similarity">
    <text evidence="1 4">Belongs to the D-isomer specific 2-hydroxyacid dehydrogenase family.</text>
</comment>
<evidence type="ECO:0000259" key="6">
    <source>
        <dbReference type="Pfam" id="PF02826"/>
    </source>
</evidence>